<dbReference type="EC" id="2.7.1.156" evidence="8"/>
<comment type="similarity">
    <text evidence="7">Belongs to the CobU/CobP family.</text>
</comment>
<evidence type="ECO:0000256" key="3">
    <source>
        <dbReference type="ARBA" id="ARBA00001522"/>
    </source>
</evidence>
<reference evidence="21" key="1">
    <citation type="submission" date="2017-02" db="EMBL/GenBank/DDBJ databases">
        <authorList>
            <person name="Varghese N."/>
            <person name="Submissions S."/>
        </authorList>
    </citation>
    <scope>NUCLEOTIDE SEQUENCE [LARGE SCALE GENOMIC DNA]</scope>
    <source>
        <strain evidence="21">DSM 24967</strain>
    </source>
</reference>
<dbReference type="Gene3D" id="3.40.50.300">
    <property type="entry name" value="P-loop containing nucleotide triphosphate hydrolases"/>
    <property type="match status" value="1"/>
</dbReference>
<evidence type="ECO:0000256" key="8">
    <source>
        <dbReference type="ARBA" id="ARBA00012016"/>
    </source>
</evidence>
<dbReference type="Pfam" id="PF02283">
    <property type="entry name" value="CobU"/>
    <property type="match status" value="1"/>
</dbReference>
<comment type="catalytic activity">
    <reaction evidence="2">
        <text>adenosylcob(III)inamide phosphate + GTP + H(+) = adenosylcob(III)inamide-GDP + diphosphate</text>
        <dbReference type="Rhea" id="RHEA:22712"/>
        <dbReference type="ChEBI" id="CHEBI:15378"/>
        <dbReference type="ChEBI" id="CHEBI:33019"/>
        <dbReference type="ChEBI" id="CHEBI:37565"/>
        <dbReference type="ChEBI" id="CHEBI:58502"/>
        <dbReference type="ChEBI" id="CHEBI:60487"/>
        <dbReference type="EC" id="2.7.7.62"/>
    </reaction>
</comment>
<evidence type="ECO:0000256" key="12">
    <source>
        <dbReference type="ARBA" id="ARBA00022741"/>
    </source>
</evidence>
<keyword evidence="13 20" id="KW-0418">Kinase</keyword>
<evidence type="ECO:0000256" key="18">
    <source>
        <dbReference type="PIRSR" id="PIRSR006135-1"/>
    </source>
</evidence>
<evidence type="ECO:0000313" key="20">
    <source>
        <dbReference type="EMBL" id="SKB44723.1"/>
    </source>
</evidence>
<evidence type="ECO:0000256" key="2">
    <source>
        <dbReference type="ARBA" id="ARBA00000711"/>
    </source>
</evidence>
<dbReference type="GO" id="GO:0008820">
    <property type="term" value="F:cobinamide phosphate guanylyltransferase activity"/>
    <property type="evidence" value="ECO:0007669"/>
    <property type="project" value="UniProtKB-EC"/>
</dbReference>
<name>A0A1T5BD09_9BACT</name>
<comment type="function">
    <text evidence="4">Catalyzes ATP-dependent phosphorylation of adenosylcobinamide and addition of GMP to adenosylcobinamide phosphate.</text>
</comment>
<dbReference type="GO" id="GO:0005525">
    <property type="term" value="F:GTP binding"/>
    <property type="evidence" value="ECO:0007669"/>
    <property type="project" value="UniProtKB-KW"/>
</dbReference>
<dbReference type="GO" id="GO:0009236">
    <property type="term" value="P:cobalamin biosynthetic process"/>
    <property type="evidence" value="ECO:0007669"/>
    <property type="project" value="UniProtKB-UniPathway"/>
</dbReference>
<comment type="pathway">
    <text evidence="5">Cofactor biosynthesis; adenosylcobalamin biosynthesis; adenosylcobalamin from cob(II)yrinate a,c-diamide: step 6/7.</text>
</comment>
<dbReference type="CDD" id="cd00544">
    <property type="entry name" value="CobU"/>
    <property type="match status" value="1"/>
</dbReference>
<dbReference type="InterPro" id="IPR003203">
    <property type="entry name" value="CobU/CobP"/>
</dbReference>
<evidence type="ECO:0000256" key="17">
    <source>
        <dbReference type="ARBA" id="ARBA00030571"/>
    </source>
</evidence>
<keyword evidence="20" id="KW-0548">Nucleotidyltransferase</keyword>
<dbReference type="GO" id="GO:0043752">
    <property type="term" value="F:adenosylcobinamide kinase activity"/>
    <property type="evidence" value="ECO:0007669"/>
    <property type="project" value="UniProtKB-EC"/>
</dbReference>
<keyword evidence="12 19" id="KW-0547">Nucleotide-binding</keyword>
<evidence type="ECO:0000256" key="6">
    <source>
        <dbReference type="ARBA" id="ARBA00005159"/>
    </source>
</evidence>
<dbReference type="AlphaFoldDB" id="A0A1T5BD09"/>
<evidence type="ECO:0000256" key="1">
    <source>
        <dbReference type="ARBA" id="ARBA00000312"/>
    </source>
</evidence>
<dbReference type="EMBL" id="FUYQ01000006">
    <property type="protein sequence ID" value="SKB44723.1"/>
    <property type="molecule type" value="Genomic_DNA"/>
</dbReference>
<dbReference type="GO" id="GO:0005524">
    <property type="term" value="F:ATP binding"/>
    <property type="evidence" value="ECO:0007669"/>
    <property type="project" value="UniProtKB-KW"/>
</dbReference>
<evidence type="ECO:0000256" key="10">
    <source>
        <dbReference type="ARBA" id="ARBA00022573"/>
    </source>
</evidence>
<sequence>MNRNVIVITGGQRSGKSSYAQKLALSLSSNPVYLATSRIWDEEHRARIVRHQADRGPEWTNLEEEKFLSKHNLAGKVVLVDCVTLWATNFFFDNKADVALSLSQLKTEFEILTSQDATFIFVTNEIGLGGISADELQRKFTDLQGWFNQHIAGIAGKVILMTSGIPLVLKE</sequence>
<proteinExistence type="inferred from homology"/>
<feature type="active site" description="GMP-histidine intermediate" evidence="18">
    <location>
        <position position="51"/>
    </location>
</feature>
<comment type="pathway">
    <text evidence="6">Cofactor biosynthesis; adenosylcobalamin biosynthesis; adenosylcobalamin from cob(II)yrinate a,c-diamide: step 5/7.</text>
</comment>
<feature type="binding site" evidence="19">
    <location>
        <begin position="35"/>
        <end position="37"/>
    </location>
    <ligand>
        <name>GTP</name>
        <dbReference type="ChEBI" id="CHEBI:37565"/>
    </ligand>
</feature>
<keyword evidence="11 20" id="KW-0808">Transferase</keyword>
<gene>
    <name evidence="20" type="ORF">SAMN05660349_01231</name>
</gene>
<evidence type="ECO:0000256" key="4">
    <source>
        <dbReference type="ARBA" id="ARBA00003889"/>
    </source>
</evidence>
<keyword evidence="15 19" id="KW-0342">GTP-binding</keyword>
<dbReference type="EC" id="2.7.7.62" evidence="9"/>
<dbReference type="InterPro" id="IPR027417">
    <property type="entry name" value="P-loop_NTPase"/>
</dbReference>
<comment type="catalytic activity">
    <reaction evidence="1">
        <text>adenosylcob(III)inamide + ATP = adenosylcob(III)inamide phosphate + ADP + H(+)</text>
        <dbReference type="Rhea" id="RHEA:15769"/>
        <dbReference type="ChEBI" id="CHEBI:2480"/>
        <dbReference type="ChEBI" id="CHEBI:15378"/>
        <dbReference type="ChEBI" id="CHEBI:30616"/>
        <dbReference type="ChEBI" id="CHEBI:58502"/>
        <dbReference type="ChEBI" id="CHEBI:456216"/>
        <dbReference type="EC" id="2.7.1.156"/>
    </reaction>
</comment>
<evidence type="ECO:0000256" key="14">
    <source>
        <dbReference type="ARBA" id="ARBA00022840"/>
    </source>
</evidence>
<keyword evidence="10" id="KW-0169">Cobalamin biosynthesis</keyword>
<dbReference type="UniPathway" id="UPA00148">
    <property type="reaction ID" value="UER00236"/>
</dbReference>
<comment type="catalytic activity">
    <reaction evidence="3">
        <text>adenosylcob(III)inamide + GTP = adenosylcob(III)inamide phosphate + GDP + H(+)</text>
        <dbReference type="Rhea" id="RHEA:15765"/>
        <dbReference type="ChEBI" id="CHEBI:2480"/>
        <dbReference type="ChEBI" id="CHEBI:15378"/>
        <dbReference type="ChEBI" id="CHEBI:37565"/>
        <dbReference type="ChEBI" id="CHEBI:58189"/>
        <dbReference type="ChEBI" id="CHEBI:58502"/>
        <dbReference type="EC" id="2.7.1.156"/>
    </reaction>
</comment>
<evidence type="ECO:0000256" key="19">
    <source>
        <dbReference type="PIRSR" id="PIRSR006135-2"/>
    </source>
</evidence>
<accession>A0A1T5BD09</accession>
<dbReference type="PANTHER" id="PTHR34848">
    <property type="match status" value="1"/>
</dbReference>
<evidence type="ECO:0000256" key="7">
    <source>
        <dbReference type="ARBA" id="ARBA00007490"/>
    </source>
</evidence>
<keyword evidence="14" id="KW-0067">ATP-binding</keyword>
<evidence type="ECO:0000256" key="13">
    <source>
        <dbReference type="ARBA" id="ARBA00022777"/>
    </source>
</evidence>
<evidence type="ECO:0000256" key="16">
    <source>
        <dbReference type="ARBA" id="ARBA00029570"/>
    </source>
</evidence>
<evidence type="ECO:0000256" key="9">
    <source>
        <dbReference type="ARBA" id="ARBA00012523"/>
    </source>
</evidence>
<evidence type="ECO:0000256" key="5">
    <source>
        <dbReference type="ARBA" id="ARBA00004692"/>
    </source>
</evidence>
<protein>
    <recommendedName>
        <fullName evidence="16">Adenosylcobinamide kinase</fullName>
        <ecNumber evidence="8">2.7.1.156</ecNumber>
        <ecNumber evidence="9">2.7.7.62</ecNumber>
    </recommendedName>
    <alternativeName>
        <fullName evidence="17">Adenosylcobinamide-phosphate guanylyltransferase</fullName>
    </alternativeName>
</protein>
<feature type="binding site" evidence="19">
    <location>
        <position position="63"/>
    </location>
    <ligand>
        <name>GTP</name>
        <dbReference type="ChEBI" id="CHEBI:37565"/>
    </ligand>
</feature>
<feature type="binding site" evidence="19">
    <location>
        <begin position="10"/>
        <end position="17"/>
    </location>
    <ligand>
        <name>GTP</name>
        <dbReference type="ChEBI" id="CHEBI:37565"/>
    </ligand>
</feature>
<organism evidence="20 21">
    <name type="scientific">Parabacteroides chartae</name>
    <dbReference type="NCBI Taxonomy" id="1037355"/>
    <lineage>
        <taxon>Bacteria</taxon>
        <taxon>Pseudomonadati</taxon>
        <taxon>Bacteroidota</taxon>
        <taxon>Bacteroidia</taxon>
        <taxon>Bacteroidales</taxon>
        <taxon>Tannerellaceae</taxon>
        <taxon>Parabacteroides</taxon>
    </lineage>
</organism>
<dbReference type="PANTHER" id="PTHR34848:SF1">
    <property type="entry name" value="BIFUNCTIONAL ADENOSYLCOBALAMIN BIOSYNTHESIS PROTEIN COBU"/>
    <property type="match status" value="1"/>
</dbReference>
<dbReference type="PIRSF" id="PIRSF006135">
    <property type="entry name" value="CobU"/>
    <property type="match status" value="1"/>
</dbReference>
<keyword evidence="21" id="KW-1185">Reference proteome</keyword>
<dbReference type="RefSeq" id="WP_079682852.1">
    <property type="nucleotide sequence ID" value="NZ_FUYQ01000006.1"/>
</dbReference>
<evidence type="ECO:0000256" key="11">
    <source>
        <dbReference type="ARBA" id="ARBA00022679"/>
    </source>
</evidence>
<feature type="binding site" evidence="19">
    <location>
        <position position="81"/>
    </location>
    <ligand>
        <name>GTP</name>
        <dbReference type="ChEBI" id="CHEBI:37565"/>
    </ligand>
</feature>
<dbReference type="Proteomes" id="UP000190852">
    <property type="component" value="Unassembled WGS sequence"/>
</dbReference>
<evidence type="ECO:0000313" key="21">
    <source>
        <dbReference type="Proteomes" id="UP000190852"/>
    </source>
</evidence>
<dbReference type="SUPFAM" id="SSF52540">
    <property type="entry name" value="P-loop containing nucleoside triphosphate hydrolases"/>
    <property type="match status" value="1"/>
</dbReference>
<evidence type="ECO:0000256" key="15">
    <source>
        <dbReference type="ARBA" id="ARBA00023134"/>
    </source>
</evidence>